<dbReference type="Gene3D" id="3.40.50.150">
    <property type="entry name" value="Vaccinia Virus protein VP39"/>
    <property type="match status" value="1"/>
</dbReference>
<dbReference type="InterPro" id="IPR036390">
    <property type="entry name" value="WH_DNA-bd_sf"/>
</dbReference>
<dbReference type="InterPro" id="IPR036388">
    <property type="entry name" value="WH-like_DNA-bd_sf"/>
</dbReference>
<evidence type="ECO:0000259" key="5">
    <source>
        <dbReference type="Pfam" id="PF08100"/>
    </source>
</evidence>
<feature type="domain" description="O-methyltransferase C-terminal" evidence="4">
    <location>
        <begin position="113"/>
        <end position="314"/>
    </location>
</feature>
<dbReference type="GO" id="GO:0008171">
    <property type="term" value="F:O-methyltransferase activity"/>
    <property type="evidence" value="ECO:0007669"/>
    <property type="project" value="InterPro"/>
</dbReference>
<sequence>MAPENAGERLDALTDLVTPMAVRTAVTLRVPDLIAAGTTDLTALAQRCGADRDALGRLLRHLAHRDVFAEVSPDVFALTGLGELLRDRGDTGYGTRFDLDAFPARMDLAALGLPHAVRTGEPGYASVHGRDFWSDLDATPQYRAHFDRLMAGLQASTAPQVAELYPWPEVGLVADVGGGSGALLAELLAAHGHLRGMLVDRAEPVATAAARFAGTGLGERVEAVEGDFFQPLPAGADVYVVSRVLTDWNDASAATILRRCAEAAGPDGRVLVVEVLPTEPHVPHLSPFDLRMLVEVGGRERDRAAHDALAASVGLAPARTFAGSDGLALMEFRAALR</sequence>
<dbReference type="Proteomes" id="UP000268727">
    <property type="component" value="Unassembled WGS sequence"/>
</dbReference>
<dbReference type="PANTHER" id="PTHR43712">
    <property type="entry name" value="PUTATIVE (AFU_ORTHOLOGUE AFUA_4G14580)-RELATED"/>
    <property type="match status" value="1"/>
</dbReference>
<dbReference type="SUPFAM" id="SSF53335">
    <property type="entry name" value="S-adenosyl-L-methionine-dependent methyltransferases"/>
    <property type="match status" value="1"/>
</dbReference>
<feature type="domain" description="O-methyltransferase dimerisation" evidence="5">
    <location>
        <begin position="14"/>
        <end position="85"/>
    </location>
</feature>
<keyword evidence="3" id="KW-0949">S-adenosyl-L-methionine</keyword>
<proteinExistence type="predicted"/>
<evidence type="ECO:0000256" key="3">
    <source>
        <dbReference type="ARBA" id="ARBA00022691"/>
    </source>
</evidence>
<dbReference type="InterPro" id="IPR012967">
    <property type="entry name" value="COMT_dimerisation"/>
</dbReference>
<dbReference type="Pfam" id="PF08100">
    <property type="entry name" value="Dimerisation"/>
    <property type="match status" value="1"/>
</dbReference>
<dbReference type="InterPro" id="IPR016461">
    <property type="entry name" value="COMT-like"/>
</dbReference>
<gene>
    <name evidence="6" type="ORF">EDD40_7482</name>
</gene>
<keyword evidence="1 6" id="KW-0489">Methyltransferase</keyword>
<dbReference type="AlphaFoldDB" id="A0A3N1HHN7"/>
<dbReference type="PIRSF" id="PIRSF005739">
    <property type="entry name" value="O-mtase"/>
    <property type="match status" value="1"/>
</dbReference>
<dbReference type="Gene3D" id="1.10.10.10">
    <property type="entry name" value="Winged helix-like DNA-binding domain superfamily/Winged helix DNA-binding domain"/>
    <property type="match status" value="1"/>
</dbReference>
<evidence type="ECO:0000259" key="4">
    <source>
        <dbReference type="Pfam" id="PF00891"/>
    </source>
</evidence>
<dbReference type="Pfam" id="PF00891">
    <property type="entry name" value="Methyltransf_2"/>
    <property type="match status" value="1"/>
</dbReference>
<keyword evidence="2 6" id="KW-0808">Transferase</keyword>
<dbReference type="Gene3D" id="1.10.287.1350">
    <property type="match status" value="1"/>
</dbReference>
<dbReference type="PANTHER" id="PTHR43712:SF2">
    <property type="entry name" value="O-METHYLTRANSFERASE CICE"/>
    <property type="match status" value="1"/>
</dbReference>
<evidence type="ECO:0000256" key="2">
    <source>
        <dbReference type="ARBA" id="ARBA00022679"/>
    </source>
</evidence>
<dbReference type="InterPro" id="IPR001077">
    <property type="entry name" value="COMT_C"/>
</dbReference>
<dbReference type="EMBL" id="RJKM01000001">
    <property type="protein sequence ID" value="ROP41996.1"/>
    <property type="molecule type" value="Genomic_DNA"/>
</dbReference>
<dbReference type="CDD" id="cd02440">
    <property type="entry name" value="AdoMet_MTases"/>
    <property type="match status" value="1"/>
</dbReference>
<comment type="caution">
    <text evidence="6">The sequence shown here is derived from an EMBL/GenBank/DDBJ whole genome shotgun (WGS) entry which is preliminary data.</text>
</comment>
<protein>
    <submittedName>
        <fullName evidence="6">O-methyltransferase</fullName>
    </submittedName>
</protein>
<dbReference type="InterPro" id="IPR029063">
    <property type="entry name" value="SAM-dependent_MTases_sf"/>
</dbReference>
<evidence type="ECO:0000313" key="6">
    <source>
        <dbReference type="EMBL" id="ROP41996.1"/>
    </source>
</evidence>
<dbReference type="GO" id="GO:0046983">
    <property type="term" value="F:protein dimerization activity"/>
    <property type="evidence" value="ECO:0007669"/>
    <property type="project" value="InterPro"/>
</dbReference>
<dbReference type="RefSeq" id="WP_123747009.1">
    <property type="nucleotide sequence ID" value="NZ_RJKM01000001.1"/>
</dbReference>
<name>A0A3N1HHN7_9PSEU</name>
<dbReference type="PROSITE" id="PS51683">
    <property type="entry name" value="SAM_OMT_II"/>
    <property type="match status" value="1"/>
</dbReference>
<dbReference type="SUPFAM" id="SSF46785">
    <property type="entry name" value="Winged helix' DNA-binding domain"/>
    <property type="match status" value="1"/>
</dbReference>
<keyword evidence="7" id="KW-1185">Reference proteome</keyword>
<organism evidence="6 7">
    <name type="scientific">Saccharothrix texasensis</name>
    <dbReference type="NCBI Taxonomy" id="103734"/>
    <lineage>
        <taxon>Bacteria</taxon>
        <taxon>Bacillati</taxon>
        <taxon>Actinomycetota</taxon>
        <taxon>Actinomycetes</taxon>
        <taxon>Pseudonocardiales</taxon>
        <taxon>Pseudonocardiaceae</taxon>
        <taxon>Saccharothrix</taxon>
    </lineage>
</organism>
<accession>A0A3N1HHN7</accession>
<evidence type="ECO:0000256" key="1">
    <source>
        <dbReference type="ARBA" id="ARBA00022603"/>
    </source>
</evidence>
<dbReference type="OrthoDB" id="3804952at2"/>
<reference evidence="6 7" key="1">
    <citation type="submission" date="2018-11" db="EMBL/GenBank/DDBJ databases">
        <title>Sequencing the genomes of 1000 actinobacteria strains.</title>
        <authorList>
            <person name="Klenk H.-P."/>
        </authorList>
    </citation>
    <scope>NUCLEOTIDE SEQUENCE [LARGE SCALE GENOMIC DNA]</scope>
    <source>
        <strain evidence="6 7">DSM 44231</strain>
    </source>
</reference>
<dbReference type="GO" id="GO:0032259">
    <property type="term" value="P:methylation"/>
    <property type="evidence" value="ECO:0007669"/>
    <property type="project" value="UniProtKB-KW"/>
</dbReference>
<evidence type="ECO:0000313" key="7">
    <source>
        <dbReference type="Proteomes" id="UP000268727"/>
    </source>
</evidence>